<accession>A0ABR9KT80</accession>
<gene>
    <name evidence="2" type="ORF">H4W81_008016</name>
</gene>
<protein>
    <submittedName>
        <fullName evidence="2">Uncharacterized protein</fullName>
    </submittedName>
</protein>
<dbReference type="EMBL" id="JADBEF010000001">
    <property type="protein sequence ID" value="MBE1565237.1"/>
    <property type="molecule type" value="Genomic_DNA"/>
</dbReference>
<evidence type="ECO:0000313" key="3">
    <source>
        <dbReference type="Proteomes" id="UP000661607"/>
    </source>
</evidence>
<reference evidence="2 3" key="1">
    <citation type="submission" date="2020-10" db="EMBL/GenBank/DDBJ databases">
        <title>Sequencing the genomes of 1000 actinobacteria strains.</title>
        <authorList>
            <person name="Klenk H.-P."/>
        </authorList>
    </citation>
    <scope>NUCLEOTIDE SEQUENCE [LARGE SCALE GENOMIC DNA]</scope>
    <source>
        <strain evidence="2 3">DSM 43748</strain>
    </source>
</reference>
<organism evidence="2 3">
    <name type="scientific">Nonomuraea africana</name>
    <dbReference type="NCBI Taxonomy" id="46171"/>
    <lineage>
        <taxon>Bacteria</taxon>
        <taxon>Bacillati</taxon>
        <taxon>Actinomycetota</taxon>
        <taxon>Actinomycetes</taxon>
        <taxon>Streptosporangiales</taxon>
        <taxon>Streptosporangiaceae</taxon>
        <taxon>Nonomuraea</taxon>
    </lineage>
</organism>
<feature type="chain" id="PRO_5047524789" evidence="1">
    <location>
        <begin position="31"/>
        <end position="53"/>
    </location>
</feature>
<name>A0ABR9KT80_9ACTN</name>
<feature type="signal peptide" evidence="1">
    <location>
        <begin position="1"/>
        <end position="30"/>
    </location>
</feature>
<evidence type="ECO:0000313" key="2">
    <source>
        <dbReference type="EMBL" id="MBE1565237.1"/>
    </source>
</evidence>
<comment type="caution">
    <text evidence="2">The sequence shown here is derived from an EMBL/GenBank/DDBJ whole genome shotgun (WGS) entry which is preliminary data.</text>
</comment>
<evidence type="ECO:0000256" key="1">
    <source>
        <dbReference type="SAM" id="SignalP"/>
    </source>
</evidence>
<sequence>MSTPRARRRMTIAALVVMAASTATITPAHAAVACAVPRGLGRLIRSRAPDPGA</sequence>
<dbReference type="Proteomes" id="UP000661607">
    <property type="component" value="Unassembled WGS sequence"/>
</dbReference>
<dbReference type="RefSeq" id="WP_192779483.1">
    <property type="nucleotide sequence ID" value="NZ_BAAASY010000005.1"/>
</dbReference>
<proteinExistence type="predicted"/>
<dbReference type="PROSITE" id="PS51257">
    <property type="entry name" value="PROKAR_LIPOPROTEIN"/>
    <property type="match status" value="1"/>
</dbReference>
<keyword evidence="3" id="KW-1185">Reference proteome</keyword>
<keyword evidence="1" id="KW-0732">Signal</keyword>